<evidence type="ECO:0000256" key="3">
    <source>
        <dbReference type="SAM" id="SignalP"/>
    </source>
</evidence>
<dbReference type="EMBL" id="MPJZ01000054">
    <property type="protein sequence ID" value="OLU44933.1"/>
    <property type="molecule type" value="Genomic_DNA"/>
</dbReference>
<evidence type="ECO:0000313" key="7">
    <source>
        <dbReference type="Proteomes" id="UP000069771"/>
    </source>
</evidence>
<feature type="chain" id="PRO_5010448398" evidence="3">
    <location>
        <begin position="26"/>
        <end position="398"/>
    </location>
</feature>
<dbReference type="Proteomes" id="UP000186758">
    <property type="component" value="Unassembled WGS sequence"/>
</dbReference>
<dbReference type="Pfam" id="PF13458">
    <property type="entry name" value="Peripla_BP_6"/>
    <property type="match status" value="1"/>
</dbReference>
<gene>
    <name evidence="5" type="ORF">AALO17_05020</name>
    <name evidence="6" type="ORF">BO223_06360</name>
</gene>
<dbReference type="PANTHER" id="PTHR47151">
    <property type="entry name" value="LEU/ILE/VAL-BINDING ABC TRANSPORTER SUBUNIT"/>
    <property type="match status" value="1"/>
</dbReference>
<feature type="domain" description="Leucine-binding protein" evidence="4">
    <location>
        <begin position="46"/>
        <end position="385"/>
    </location>
</feature>
<dbReference type="CDD" id="cd06347">
    <property type="entry name" value="PBP1_ABC_LivK_ligand_binding-like"/>
    <property type="match status" value="1"/>
</dbReference>
<reference evidence="5 7" key="1">
    <citation type="journal article" date="2016" name="Gut Pathog.">
        <title>Whole genome sequencing of "Faecalibaculum rodentium" ALO17, isolated from C57BL/6J laboratory mouse feces.</title>
        <authorList>
            <person name="Lim S."/>
            <person name="Chang D.H."/>
            <person name="Ahn S."/>
            <person name="Kim B.C."/>
        </authorList>
    </citation>
    <scope>NUCLEOTIDE SEQUENCE [LARGE SCALE GENOMIC DNA]</scope>
    <source>
        <strain evidence="5 7">Alo17</strain>
    </source>
</reference>
<dbReference type="SUPFAM" id="SSF53822">
    <property type="entry name" value="Periplasmic binding protein-like I"/>
    <property type="match status" value="1"/>
</dbReference>
<protein>
    <submittedName>
        <fullName evidence="6">Branched-chain amino acid ABC transporter substrate-binding protein</fullName>
    </submittedName>
</protein>
<dbReference type="RefSeq" id="WP_067555021.1">
    <property type="nucleotide sequence ID" value="NZ_CAJTBG010000004.1"/>
</dbReference>
<proteinExistence type="inferred from homology"/>
<dbReference type="PROSITE" id="PS51257">
    <property type="entry name" value="PROKAR_LIPOPROTEIN"/>
    <property type="match status" value="1"/>
</dbReference>
<dbReference type="STRING" id="1702221.AALO17_05020"/>
<dbReference type="PATRIC" id="fig|1702221.3.peg.481"/>
<name>A0A140DSK9_9FIRM</name>
<evidence type="ECO:0000313" key="8">
    <source>
        <dbReference type="Proteomes" id="UP000186758"/>
    </source>
</evidence>
<reference evidence="6 8" key="2">
    <citation type="submission" date="2016-11" db="EMBL/GenBank/DDBJ databases">
        <title>Description of two novel members of the family Erysipelotrichaceae: Ileibacterium lipovorans gen. nov., sp. nov. and Dubosiella newyorkensis, gen. nov., sp. nov.</title>
        <authorList>
            <person name="Cox L.M."/>
            <person name="Sohn J."/>
            <person name="Tyrrell K.L."/>
            <person name="Citron D.M."/>
            <person name="Lawson P.A."/>
            <person name="Patel N.B."/>
            <person name="Iizumi T."/>
            <person name="Perez-Perez G.I."/>
            <person name="Goldstein E.J."/>
            <person name="Blaser M.J."/>
        </authorList>
    </citation>
    <scope>NUCLEOTIDE SEQUENCE [LARGE SCALE GENOMIC DNA]</scope>
    <source>
        <strain evidence="6 8">NYU-BL-K8</strain>
    </source>
</reference>
<accession>A0A140DSK9</accession>
<dbReference type="Gene3D" id="3.40.50.2300">
    <property type="match status" value="2"/>
</dbReference>
<evidence type="ECO:0000259" key="4">
    <source>
        <dbReference type="Pfam" id="PF13458"/>
    </source>
</evidence>
<comment type="similarity">
    <text evidence="1">Belongs to the leucine-binding protein family.</text>
</comment>
<evidence type="ECO:0000313" key="6">
    <source>
        <dbReference type="EMBL" id="OLU44933.1"/>
    </source>
</evidence>
<organism evidence="5 7">
    <name type="scientific">Faecalibaculum rodentium</name>
    <dbReference type="NCBI Taxonomy" id="1702221"/>
    <lineage>
        <taxon>Bacteria</taxon>
        <taxon>Bacillati</taxon>
        <taxon>Bacillota</taxon>
        <taxon>Erysipelotrichia</taxon>
        <taxon>Erysipelotrichales</taxon>
        <taxon>Erysipelotrichaceae</taxon>
        <taxon>Faecalibaculum</taxon>
    </lineage>
</organism>
<evidence type="ECO:0000256" key="2">
    <source>
        <dbReference type="ARBA" id="ARBA00022729"/>
    </source>
</evidence>
<dbReference type="PANTHER" id="PTHR47151:SF2">
    <property type="entry name" value="AMINO ACID BINDING PROTEIN"/>
    <property type="match status" value="1"/>
</dbReference>
<dbReference type="InterPro" id="IPR028082">
    <property type="entry name" value="Peripla_BP_I"/>
</dbReference>
<sequence>MKRDFMKLLAGGLSAAMLLAGCSGAAGSTAGGSSSEGGASADAGDTVKIGLNFELTGEVSSYGTAERNGAQLAIDEFNAKEDKPFTVEGVEIDSKGDPAESTTAAIKLIDEDQVAAIVGPATSAPSISTYQAASDKQTPVVSPSATQVDAMLNNGEPYEYAWRVCFEDSYQGAAMAIYAYETLGDKNAAIINETSDYGQGLAKTFKEKFESLGGKVVAQEQYNAKDTDFASILTKIKEKKFDVLYIAGYYGEAGLIIKQARESGIDCNIVGADGFESEKLAELAGKENLNKVWYTTCYTTVNASDELKSFIDDYTAKYDQAPNMFSALAYDATNLVLDQLAATGKTGAELNEAIKKADFSGLTGSFTFDEKTHTPKKTVLVVNQEDGVQTEVDEVEVK</sequence>
<dbReference type="Proteomes" id="UP000069771">
    <property type="component" value="Chromosome"/>
</dbReference>
<dbReference type="GeneID" id="78477348"/>
<evidence type="ECO:0000256" key="1">
    <source>
        <dbReference type="ARBA" id="ARBA00010062"/>
    </source>
</evidence>
<keyword evidence="2 3" id="KW-0732">Signal</keyword>
<dbReference type="OrthoDB" id="9783240at2"/>
<feature type="signal peptide" evidence="3">
    <location>
        <begin position="1"/>
        <end position="25"/>
    </location>
</feature>
<keyword evidence="7" id="KW-1185">Reference proteome</keyword>
<dbReference type="KEGG" id="fro:AALO17_05020"/>
<dbReference type="InterPro" id="IPR028081">
    <property type="entry name" value="Leu-bd"/>
</dbReference>
<evidence type="ECO:0000313" key="5">
    <source>
        <dbReference type="EMBL" id="AMK53636.1"/>
    </source>
</evidence>
<dbReference type="AlphaFoldDB" id="A0A140DSK9"/>
<dbReference type="EMBL" id="CP011391">
    <property type="protein sequence ID" value="AMK53636.1"/>
    <property type="molecule type" value="Genomic_DNA"/>
</dbReference>